<protein>
    <submittedName>
        <fullName evidence="4">Type IX secretion system sortase PorU</fullName>
    </submittedName>
</protein>
<dbReference type="GO" id="GO:0008234">
    <property type="term" value="F:cysteine-type peptidase activity"/>
    <property type="evidence" value="ECO:0007669"/>
    <property type="project" value="InterPro"/>
</dbReference>
<dbReference type="EMBL" id="DXBE01000073">
    <property type="protein sequence ID" value="HIZ70128.1"/>
    <property type="molecule type" value="Genomic_DNA"/>
</dbReference>
<organism evidence="4 5">
    <name type="scientific">Candidatus Prevotella avicola</name>
    <dbReference type="NCBI Taxonomy" id="2838738"/>
    <lineage>
        <taxon>Bacteria</taxon>
        <taxon>Pseudomonadati</taxon>
        <taxon>Bacteroidota</taxon>
        <taxon>Bacteroidia</taxon>
        <taxon>Bacteroidales</taxon>
        <taxon>Prevotellaceae</taxon>
        <taxon>Prevotella</taxon>
    </lineage>
</organism>
<evidence type="ECO:0000259" key="3">
    <source>
        <dbReference type="Pfam" id="PF01364"/>
    </source>
</evidence>
<dbReference type="Gene3D" id="3.40.50.10390">
    <property type="entry name" value="Gingipain r, domain 1"/>
    <property type="match status" value="1"/>
</dbReference>
<dbReference type="InterPro" id="IPR001769">
    <property type="entry name" value="Gingipain"/>
</dbReference>
<dbReference type="Gene3D" id="3.40.50.1460">
    <property type="match status" value="1"/>
</dbReference>
<reference evidence="4" key="2">
    <citation type="submission" date="2021-04" db="EMBL/GenBank/DDBJ databases">
        <authorList>
            <person name="Gilroy R."/>
        </authorList>
    </citation>
    <scope>NUCLEOTIDE SEQUENCE</scope>
    <source>
        <strain evidence="4">ChiHecec3B27-8219</strain>
    </source>
</reference>
<feature type="signal peptide" evidence="2">
    <location>
        <begin position="1"/>
        <end position="22"/>
    </location>
</feature>
<feature type="chain" id="PRO_5038343150" evidence="2">
    <location>
        <begin position="23"/>
        <end position="1186"/>
    </location>
</feature>
<dbReference type="InterPro" id="IPR029031">
    <property type="entry name" value="Gingipain_N_sf"/>
</dbReference>
<gene>
    <name evidence="4" type="primary">porU</name>
    <name evidence="4" type="ORF">H9966_09710</name>
</gene>
<accession>A0A9D2G036</accession>
<dbReference type="Proteomes" id="UP000824055">
    <property type="component" value="Unassembled WGS sequence"/>
</dbReference>
<dbReference type="Gene3D" id="2.60.40.4070">
    <property type="match status" value="1"/>
</dbReference>
<comment type="caution">
    <text evidence="4">The sequence shown here is derived from an EMBL/GenBank/DDBJ whole genome shotgun (WGS) entry which is preliminary data.</text>
</comment>
<dbReference type="CDD" id="cd02258">
    <property type="entry name" value="Peptidase_C25_N"/>
    <property type="match status" value="1"/>
</dbReference>
<dbReference type="SUPFAM" id="SSF52129">
    <property type="entry name" value="Caspase-like"/>
    <property type="match status" value="1"/>
</dbReference>
<name>A0A9D2G036_9BACT</name>
<evidence type="ECO:0000256" key="1">
    <source>
        <dbReference type="ARBA" id="ARBA00022729"/>
    </source>
</evidence>
<evidence type="ECO:0000313" key="5">
    <source>
        <dbReference type="Proteomes" id="UP000824055"/>
    </source>
</evidence>
<evidence type="ECO:0000313" key="4">
    <source>
        <dbReference type="EMBL" id="HIZ70128.1"/>
    </source>
</evidence>
<sequence>MKGALGHIVAVLLCLLPMAANAQTRFFNLTAGEVKIDSLLPNFTYAIPLEEGYEDSTYVVEITYPEFIDASASDVAAYHRVSGDILPSLPEVRQGISLNRRKASLVVDFCPLVYRDNRWQWLVSFMLRVTAVPRAATLPLAATLPEVASMDRDNRYAEHSVLSQGNWAKIRVPATGVYQLTESLIRKAGFTDLSKVRVYGYGGNLQDEVLSEQYLKETDDLREVPLYVDGDRRLFYAKGSVSWESPTAVRRTRNPYSDYGYYFITQGDAEPLTQDSVTFVSAFYPSPDDYHVLYEHDAYSWYNGGRNLFDGTSVSLGNTQEVVLTHHEGATRGTLSVNISAGNACSVQVSVNDSIVGTLRTSLSSYDEGGESAGTYVLNTLRDKDVVSLLVTQGGPMRLDYVSMSYDTPMPVPNLSEVSAVPEYVCNITNQDHHADTAVDMVVIIPASGKLMAQAQRLKTFHENHDGLSVRIVPADELYNEFSSGTPDATAYRRYMKMLYDRATTEEEMPKYLLLFGDGVWDNRMLTASCEKLNPDDYLLCYESENSFNRVYCYVSDDFYTLLDDEERLTTGNGSSALALGLADIAIGRFPVSTASDAQIMVDKVIAYASSAGDWQNTIMVMADDGNDNIHMNDANLVCDDIEELYPGYVVKKVMWDAYRRESSATGNAYPDASKAIRRQQEAGALIMDYVGHGDNSHLSHEMVVNISDFSSFTNENLPLWVTASCDIMPFDGMSPNIGEAAVLNGKGGAVSFFGTTRTVYIQYNKAINRAFMRYVLSRDGNGKPITIGEAQRLAKNEVITTGADRTTNKLQYTLLGDPALALRLPVAKIVVDSINGAPVSSVEPVWLSAGSTATVKGHIEGHPDFNGMVTATVRDAEELVVCKLNNAEEADTAFKYRDRVKVLFSGSDYVKNGEFSFSFAVAKDINYANERGMLNLYAVSDDKSVTANGYCDDFILGGSDINGTDSIGPSIYCYLNSSSFVDGGNVNTTPYFVAEITDKDGINTTGNGIGHDLQLVIDGDPSKTYNLNDNFTYDFGSYTKGSTYFSIPELEPGPHKLKFRAWDILNNSSTTELSFNVVRSLQPQLFGVDVTDNPATTGTTFIISHDRMSSQMDVTIDLYDFSGRKLWTHSEKGVSTDGAYTVDWDLTADGGRKLGTGVYIYRVLVSSDGSKPASQARKLIILGNN</sequence>
<dbReference type="AlphaFoldDB" id="A0A9D2G036"/>
<keyword evidence="1 2" id="KW-0732">Signal</keyword>
<dbReference type="Pfam" id="PF01364">
    <property type="entry name" value="Peptidase_C25"/>
    <property type="match status" value="1"/>
</dbReference>
<dbReference type="InterPro" id="IPR029030">
    <property type="entry name" value="Caspase-like_dom_sf"/>
</dbReference>
<evidence type="ECO:0000256" key="2">
    <source>
        <dbReference type="SAM" id="SignalP"/>
    </source>
</evidence>
<dbReference type="GO" id="GO:0006508">
    <property type="term" value="P:proteolysis"/>
    <property type="evidence" value="ECO:0007669"/>
    <property type="project" value="InterPro"/>
</dbReference>
<dbReference type="NCBIfam" id="NF033707">
    <property type="entry name" value="T9SS_sortase"/>
    <property type="match status" value="1"/>
</dbReference>
<reference evidence="4" key="1">
    <citation type="journal article" date="2021" name="PeerJ">
        <title>Extensive microbial diversity within the chicken gut microbiome revealed by metagenomics and culture.</title>
        <authorList>
            <person name="Gilroy R."/>
            <person name="Ravi A."/>
            <person name="Getino M."/>
            <person name="Pursley I."/>
            <person name="Horton D.L."/>
            <person name="Alikhan N.F."/>
            <person name="Baker D."/>
            <person name="Gharbi K."/>
            <person name="Hall N."/>
            <person name="Watson M."/>
            <person name="Adriaenssens E.M."/>
            <person name="Foster-Nyarko E."/>
            <person name="Jarju S."/>
            <person name="Secka A."/>
            <person name="Antonio M."/>
            <person name="Oren A."/>
            <person name="Chaudhuri R.R."/>
            <person name="La Ragione R."/>
            <person name="Hildebrand F."/>
            <person name="Pallen M.J."/>
        </authorList>
    </citation>
    <scope>NUCLEOTIDE SEQUENCE</scope>
    <source>
        <strain evidence="4">ChiHecec3B27-8219</strain>
    </source>
</reference>
<feature type="domain" description="Gingipain" evidence="3">
    <location>
        <begin position="443"/>
        <end position="823"/>
    </location>
</feature>
<proteinExistence type="predicted"/>